<proteinExistence type="predicted"/>
<feature type="compositionally biased region" description="Polar residues" evidence="1">
    <location>
        <begin position="178"/>
        <end position="209"/>
    </location>
</feature>
<feature type="region of interest" description="Disordered" evidence="1">
    <location>
        <begin position="372"/>
        <end position="428"/>
    </location>
</feature>
<evidence type="ECO:0000313" key="2">
    <source>
        <dbReference type="EMBL" id="KAF4980957.1"/>
    </source>
</evidence>
<accession>A0A8H4UPC7</accession>
<feature type="region of interest" description="Disordered" evidence="1">
    <location>
        <begin position="230"/>
        <end position="262"/>
    </location>
</feature>
<organism evidence="2 3">
    <name type="scientific">Fusarium zealandicum</name>
    <dbReference type="NCBI Taxonomy" id="1053134"/>
    <lineage>
        <taxon>Eukaryota</taxon>
        <taxon>Fungi</taxon>
        <taxon>Dikarya</taxon>
        <taxon>Ascomycota</taxon>
        <taxon>Pezizomycotina</taxon>
        <taxon>Sordariomycetes</taxon>
        <taxon>Hypocreomycetidae</taxon>
        <taxon>Hypocreales</taxon>
        <taxon>Nectriaceae</taxon>
        <taxon>Fusarium</taxon>
        <taxon>Fusarium staphyleae species complex</taxon>
    </lineage>
</organism>
<feature type="region of interest" description="Disordered" evidence="1">
    <location>
        <begin position="318"/>
        <end position="347"/>
    </location>
</feature>
<feature type="region of interest" description="Disordered" evidence="1">
    <location>
        <begin position="1"/>
        <end position="62"/>
    </location>
</feature>
<name>A0A8H4UPC7_9HYPO</name>
<dbReference type="Proteomes" id="UP000635477">
    <property type="component" value="Unassembled WGS sequence"/>
</dbReference>
<feature type="compositionally biased region" description="Low complexity" evidence="1">
    <location>
        <begin position="395"/>
        <end position="404"/>
    </location>
</feature>
<gene>
    <name evidence="2" type="ORF">FZEAL_3152</name>
</gene>
<feature type="compositionally biased region" description="Pro residues" evidence="1">
    <location>
        <begin position="382"/>
        <end position="394"/>
    </location>
</feature>
<feature type="compositionally biased region" description="Low complexity" evidence="1">
    <location>
        <begin position="137"/>
        <end position="146"/>
    </location>
</feature>
<evidence type="ECO:0000313" key="3">
    <source>
        <dbReference type="Proteomes" id="UP000635477"/>
    </source>
</evidence>
<keyword evidence="3" id="KW-1185">Reference proteome</keyword>
<dbReference type="OrthoDB" id="5145552at2759"/>
<dbReference type="AlphaFoldDB" id="A0A8H4UPC7"/>
<feature type="region of interest" description="Disordered" evidence="1">
    <location>
        <begin position="442"/>
        <end position="498"/>
    </location>
</feature>
<protein>
    <submittedName>
        <fullName evidence="2">Uncharacterized protein</fullName>
    </submittedName>
</protein>
<feature type="compositionally biased region" description="Basic and acidic residues" evidence="1">
    <location>
        <begin position="19"/>
        <end position="33"/>
    </location>
</feature>
<reference evidence="2" key="1">
    <citation type="journal article" date="2020" name="BMC Genomics">
        <title>Correction to: Identification and distribution of gene clusters required for synthesis of sphingolipid metabolism inhibitors in diverse species of the filamentous fungus Fusarium.</title>
        <authorList>
            <person name="Kim H.S."/>
            <person name="Lohmar J.M."/>
            <person name="Busman M."/>
            <person name="Brown D.W."/>
            <person name="Naumann T.A."/>
            <person name="Divon H.H."/>
            <person name="Lysoe E."/>
            <person name="Uhlig S."/>
            <person name="Proctor R.H."/>
        </authorList>
    </citation>
    <scope>NUCLEOTIDE SEQUENCE</scope>
    <source>
        <strain evidence="2">NRRL 22465</strain>
    </source>
</reference>
<reference evidence="2" key="2">
    <citation type="submission" date="2020-05" db="EMBL/GenBank/DDBJ databases">
        <authorList>
            <person name="Kim H.-S."/>
            <person name="Proctor R.H."/>
            <person name="Brown D.W."/>
        </authorList>
    </citation>
    <scope>NUCLEOTIDE SEQUENCE</scope>
    <source>
        <strain evidence="2">NRRL 22465</strain>
    </source>
</reference>
<sequence length="596" mass="64689">MDQTPQDIGSKASAVEDAANDRSGSEPMDRSSDTTESEPTPGPRQYLVTWPESRDPSPHVPLHNRWEANTRRMSRCDYCNANGIKTLQQCVECKSAICKECFTGGKIDDRHFLDATTVDWNQHLAARTSKASGRGIARPARPARPAKAARPKNSKKSMSSSQRGAGKMTGPLVAKPGESSSNYLQQQETKPLVTPSTALQPSTGLTQEETQTRPRMGLFPSHAAQPCLGSRPAEGQGTTLESNVRRPQGYPVPGSSTVGDPTQTIQVPEFREYSQLVVDSLSRASVVAAAPVVHSGDHLEPQDQQLQPRTLTNQLSRASISPDHKPNESPPLAVCPGEPGQSQPEATHPRLVVDSLSRASVCLNPWPPVSLIPLSRRENYPQPQPQAEPRPRAAPRPQAVSRPRTVFQPRTAPPLTPSLPGSNSALQARKPLPEVALTSIKQKPGTESVGQPLPAARPLQVPAPRNSPPVLPGSVPIPRNQHSDATQEPPSNVDRHEQSAGLIDVAERLACELARTLTLETQSLHNLIPTRSVDSRLYDTVVRTWLLRHTRTDFLQQLIPADADHDGTILHLQLLRAATVKASRGLGLSRDNHAMV</sequence>
<feature type="region of interest" description="Disordered" evidence="1">
    <location>
        <begin position="127"/>
        <end position="211"/>
    </location>
</feature>
<comment type="caution">
    <text evidence="2">The sequence shown here is derived from an EMBL/GenBank/DDBJ whole genome shotgun (WGS) entry which is preliminary data.</text>
</comment>
<evidence type="ECO:0000256" key="1">
    <source>
        <dbReference type="SAM" id="MobiDB-lite"/>
    </source>
</evidence>
<dbReference type="EMBL" id="JABEYC010000194">
    <property type="protein sequence ID" value="KAF4980957.1"/>
    <property type="molecule type" value="Genomic_DNA"/>
</dbReference>